<gene>
    <name evidence="4" type="ORF">EUZ87_07335</name>
</gene>
<dbReference type="GO" id="GO:0008897">
    <property type="term" value="F:holo-[acyl-carrier-protein] synthase activity"/>
    <property type="evidence" value="ECO:0007669"/>
    <property type="project" value="InterPro"/>
</dbReference>
<evidence type="ECO:0000259" key="3">
    <source>
        <dbReference type="Pfam" id="PF01648"/>
    </source>
</evidence>
<comment type="caution">
    <text evidence="4">The sequence shown here is derived from an EMBL/GenBank/DDBJ whole genome shotgun (WGS) entry which is preliminary data.</text>
</comment>
<dbReference type="GO" id="GO:0000287">
    <property type="term" value="F:magnesium ion binding"/>
    <property type="evidence" value="ECO:0007669"/>
    <property type="project" value="InterPro"/>
</dbReference>
<keyword evidence="2 4" id="KW-0808">Transferase</keyword>
<sequence length="180" mass="20610">MSIRQVTFNWQWLELPTDVTRTARREAQRTVSRQLIQQLLPVPLAYHRLGQPYFPSQPQLGVSVSHTYQLVMVALGPGPLGIDVEQVRPHDLDAIRRAFTPAEWYLLQTLSAQERQRLGWQLWTAKEAVLKLVGCGLTHAPRQVEVLDLKHGRVRYQTQLYQLTPLALPATYVGFLAQHV</sequence>
<accession>A0A4Q9Y5P1</accession>
<dbReference type="Proteomes" id="UP000292648">
    <property type="component" value="Unassembled WGS sequence"/>
</dbReference>
<protein>
    <submittedName>
        <fullName evidence="4">4'-phosphopantetheinyl transferase superfamily protein</fullName>
    </submittedName>
</protein>
<dbReference type="Pfam" id="PF01648">
    <property type="entry name" value="ACPS"/>
    <property type="match status" value="1"/>
</dbReference>
<name>A0A4Q9Y5P1_9LACO</name>
<dbReference type="Gene3D" id="3.90.470.20">
    <property type="entry name" value="4'-phosphopantetheinyl transferase domain"/>
    <property type="match status" value="1"/>
</dbReference>
<comment type="similarity">
    <text evidence="1">Belongs to the P-Pant transferase superfamily. Gsp/Sfp/HetI/AcpT family.</text>
</comment>
<evidence type="ECO:0000256" key="2">
    <source>
        <dbReference type="ARBA" id="ARBA00022679"/>
    </source>
</evidence>
<dbReference type="InterPro" id="IPR050559">
    <property type="entry name" value="P-Pant_transferase_sf"/>
</dbReference>
<dbReference type="PANTHER" id="PTHR12215:SF10">
    <property type="entry name" value="L-AMINOADIPATE-SEMIALDEHYDE DEHYDROGENASE-PHOSPHOPANTETHEINYL TRANSFERASE"/>
    <property type="match status" value="1"/>
</dbReference>
<dbReference type="GO" id="GO:0005829">
    <property type="term" value="C:cytosol"/>
    <property type="evidence" value="ECO:0007669"/>
    <property type="project" value="TreeGrafter"/>
</dbReference>
<dbReference type="EMBL" id="SEHH01000057">
    <property type="protein sequence ID" value="TBX42566.1"/>
    <property type="molecule type" value="Genomic_DNA"/>
</dbReference>
<evidence type="ECO:0000256" key="1">
    <source>
        <dbReference type="ARBA" id="ARBA00010990"/>
    </source>
</evidence>
<dbReference type="AlphaFoldDB" id="A0A4Q9Y5P1"/>
<evidence type="ECO:0000313" key="5">
    <source>
        <dbReference type="Proteomes" id="UP000292648"/>
    </source>
</evidence>
<feature type="domain" description="4'-phosphopantetheinyl transferase" evidence="3">
    <location>
        <begin position="79"/>
        <end position="157"/>
    </location>
</feature>
<organism evidence="4 5">
    <name type="scientific">Lactiplantibacillus paraplantarum</name>
    <dbReference type="NCBI Taxonomy" id="60520"/>
    <lineage>
        <taxon>Bacteria</taxon>
        <taxon>Bacillati</taxon>
        <taxon>Bacillota</taxon>
        <taxon>Bacilli</taxon>
        <taxon>Lactobacillales</taxon>
        <taxon>Lactobacillaceae</taxon>
        <taxon>Lactiplantibacillus</taxon>
    </lineage>
</organism>
<reference evidence="4 5" key="1">
    <citation type="submission" date="2019-01" db="EMBL/GenBank/DDBJ databases">
        <title>Draft genome sequence of Lactobacillus paraplantarum OSY-TC318, a Producer of the novel lantibiotic Paraplantaracin TC318.</title>
        <authorList>
            <person name="Hussein W.E."/>
            <person name="Huang E."/>
            <person name="Yousef A.E."/>
        </authorList>
    </citation>
    <scope>NUCLEOTIDE SEQUENCE [LARGE SCALE GENOMIC DNA]</scope>
    <source>
        <strain evidence="4 5">OSY-TC318</strain>
    </source>
</reference>
<evidence type="ECO:0000313" key="4">
    <source>
        <dbReference type="EMBL" id="TBX42566.1"/>
    </source>
</evidence>
<dbReference type="InterPro" id="IPR037143">
    <property type="entry name" value="4-PPantetheinyl_Trfase_dom_sf"/>
</dbReference>
<dbReference type="SUPFAM" id="SSF56214">
    <property type="entry name" value="4'-phosphopantetheinyl transferase"/>
    <property type="match status" value="1"/>
</dbReference>
<dbReference type="InterPro" id="IPR008278">
    <property type="entry name" value="4-PPantetheinyl_Trfase_dom"/>
</dbReference>
<dbReference type="PANTHER" id="PTHR12215">
    <property type="entry name" value="PHOSPHOPANTETHEINE TRANSFERASE"/>
    <property type="match status" value="1"/>
</dbReference>
<proteinExistence type="inferred from homology"/>
<dbReference type="GO" id="GO:0019878">
    <property type="term" value="P:lysine biosynthetic process via aminoadipic acid"/>
    <property type="evidence" value="ECO:0007669"/>
    <property type="project" value="TreeGrafter"/>
</dbReference>